<sequence length="1427" mass="163021">MIATLNVGGSKSNHNDTAMNDNMAKKDSQSNGLGRTYMHVVKVQVQSGIMEDEMSLTLVLDDNCLMSKDVSKCLFGRVKEFASLANLKMALYNEGFMDIKIQYMGEFWVLMEFVNEKSLKLFRDNVFWIRAKETPGWVPEFMDGEDDDDQTNDQYDDEIKNGGINGQETGNGVNSDAEEVPETTVEEEGHEENNADVEILEKTEDKQFEIPPGYTPIEGSETSGIIKEDGISNNYEKVNEVNVEEFQNLSDEVEKVGQVMGYKMDSSMSNMVEIIESRGAKENYWGNLGFEYVHSDSVGNSGGIMCVWDPSSFCKSSVTISDSFVMMRGVWSQSGKDVLLIAVYAPHDFKEKLLFAGLVEVSLGGCSFTWCHKLETKIRKLDRFLLSETLFNSCPNISALSLESDLEGFGNMVEAVWKEYPNVEQNAMINMMGKLKHLKKKIQEWNIKDKQRRSMDKDKYKVDLEALDTIIDQAKVKWSIEGDKNTSFFHGVINKKRDLLNILGIMVDGSWVDEPSMVKREFFNHFRNRFDKLDGIRAITHMEYSRRISLDKRSELEGEVSNDEIKRAVWDCGTDKAPGPDGFTFGFYRRFWYLIDNDVYATVKYFFIHKEIPKGCNSSFIALILKISDANLVKDFCPISFIWSLYKIITKILTNRLAGVLGDIVNEVQSAFVADRQILDKAYDSVRWDLFDDILGKFGFGDKWRMWIQSCLKSSRGSIIINGSPTEEFQFFKGLNQGDPLSPFLFILVMESLHLSFQRVEEAEMFKGIKIGPTVTLSHMFYADDAVFVGKWCESNITSLVHVLDCFHRASDLKINMSKSKILEVHVESDRFKEAALRLGYLTLKIPFLYLGSNVGGSMSRLHEWDEVIERVKMLLSKWKMKSLSIGGRLTLLKSVLGSMTIFNMSIFKVPLGVLRTLESIRSHFFNGHTLGSNKASWAMYGDKGKIDAEVKSGSRSCWLNIVHEAQILTQKGITLRDFMRIKLGNGENTSFWEDCWIEGDSLRNHFPHLYTFESCKRITVGEKMCQPSLEFSFRRNTRGGVEHEQLEDLVTLMQIVSLSRMADRWIKYVPIKVNVNAWKVKLDALPTRFNVSRRGIHIDSIMCAVCDQGVETSMHLFFSCNMVRQTTRMITRWWDVSYEDFVDYDDWRTWIINLRLPSKNKMMLEGLFIGVSIGSSLHLSYLFYTDDAVFLGHWSGSNIDTIVRVLDCFYRALGLRINMTKSKIMGISVSSDIVDQAASKIGCATLKPPFLFRVESWMESIRCHFFNGIETDSKKQTWIKWNKVLASKEKGGLGVSSFYALNRALMFKCVWRFCTQGSSLWEKAIKGIHGEDMKLDMHINNFHPSIWLDIVREDVWSGDASLKSLYPRLFALESSKSITVAMKLSQDSLCYSFRRAIRGGVEQAQISQLIANMEGVSLVDMRDMWV</sequence>
<feature type="domain" description="Reverse transcriptase" evidence="2">
    <location>
        <begin position="636"/>
        <end position="828"/>
    </location>
</feature>
<reference evidence="4" key="1">
    <citation type="journal article" date="2019" name="Sci. Rep.">
        <title>Draft genome of Tanacetum cinerariifolium, the natural source of mosquito coil.</title>
        <authorList>
            <person name="Yamashiro T."/>
            <person name="Shiraishi A."/>
            <person name="Satake H."/>
            <person name="Nakayama K."/>
        </authorList>
    </citation>
    <scope>NUCLEOTIDE SEQUENCE</scope>
</reference>
<feature type="domain" description="Reverse transcriptase zinc-binding" evidence="3">
    <location>
        <begin position="1065"/>
        <end position="1126"/>
    </location>
</feature>
<dbReference type="InterPro" id="IPR000477">
    <property type="entry name" value="RT_dom"/>
</dbReference>
<evidence type="ECO:0000313" key="4">
    <source>
        <dbReference type="EMBL" id="GEU29659.1"/>
    </source>
</evidence>
<accession>A0A699GIL4</accession>
<keyword evidence="4" id="KW-0695">RNA-directed DNA polymerase</keyword>
<keyword evidence="4" id="KW-0548">Nucleotidyltransferase</keyword>
<gene>
    <name evidence="4" type="ORF">Tci_001637</name>
</gene>
<dbReference type="CDD" id="cd01650">
    <property type="entry name" value="RT_nLTR_like"/>
    <property type="match status" value="1"/>
</dbReference>
<keyword evidence="4" id="KW-0808">Transferase</keyword>
<dbReference type="InterPro" id="IPR026960">
    <property type="entry name" value="RVT-Znf"/>
</dbReference>
<dbReference type="SUPFAM" id="SSF56672">
    <property type="entry name" value="DNA/RNA polymerases"/>
    <property type="match status" value="1"/>
</dbReference>
<protein>
    <submittedName>
        <fullName evidence="4">RNA-directed DNA polymerase, eukaryota</fullName>
    </submittedName>
</protein>
<evidence type="ECO:0000256" key="1">
    <source>
        <dbReference type="SAM" id="MobiDB-lite"/>
    </source>
</evidence>
<evidence type="ECO:0000259" key="3">
    <source>
        <dbReference type="Pfam" id="PF13966"/>
    </source>
</evidence>
<dbReference type="PANTHER" id="PTHR33116:SF79">
    <property type="entry name" value="REVERSE TRANSCRIPTASE DOMAIN, ZINC FINGER, CCHC-TYPE-RELATED"/>
    <property type="match status" value="1"/>
</dbReference>
<feature type="compositionally biased region" description="Acidic residues" evidence="1">
    <location>
        <begin position="142"/>
        <end position="156"/>
    </location>
</feature>
<name>A0A699GIL4_TANCI</name>
<feature type="compositionally biased region" description="Polar residues" evidence="1">
    <location>
        <begin position="7"/>
        <end position="20"/>
    </location>
</feature>
<dbReference type="EMBL" id="BKCJ010000088">
    <property type="protein sequence ID" value="GEU29659.1"/>
    <property type="molecule type" value="Genomic_DNA"/>
</dbReference>
<dbReference type="Pfam" id="PF00078">
    <property type="entry name" value="RVT_1"/>
    <property type="match status" value="1"/>
</dbReference>
<dbReference type="InterPro" id="IPR043502">
    <property type="entry name" value="DNA/RNA_pol_sf"/>
</dbReference>
<feature type="region of interest" description="Disordered" evidence="1">
    <location>
        <begin position="139"/>
        <end position="195"/>
    </location>
</feature>
<organism evidence="4">
    <name type="scientific">Tanacetum cinerariifolium</name>
    <name type="common">Dalmatian daisy</name>
    <name type="synonym">Chrysanthemum cinerariifolium</name>
    <dbReference type="NCBI Taxonomy" id="118510"/>
    <lineage>
        <taxon>Eukaryota</taxon>
        <taxon>Viridiplantae</taxon>
        <taxon>Streptophyta</taxon>
        <taxon>Embryophyta</taxon>
        <taxon>Tracheophyta</taxon>
        <taxon>Spermatophyta</taxon>
        <taxon>Magnoliopsida</taxon>
        <taxon>eudicotyledons</taxon>
        <taxon>Gunneridae</taxon>
        <taxon>Pentapetalae</taxon>
        <taxon>asterids</taxon>
        <taxon>campanulids</taxon>
        <taxon>Asterales</taxon>
        <taxon>Asteraceae</taxon>
        <taxon>Asteroideae</taxon>
        <taxon>Anthemideae</taxon>
        <taxon>Anthemidinae</taxon>
        <taxon>Tanacetum</taxon>
    </lineage>
</organism>
<dbReference type="Pfam" id="PF13966">
    <property type="entry name" value="zf-RVT"/>
    <property type="match status" value="1"/>
</dbReference>
<dbReference type="GO" id="GO:0003964">
    <property type="term" value="F:RNA-directed DNA polymerase activity"/>
    <property type="evidence" value="ECO:0007669"/>
    <property type="project" value="UniProtKB-KW"/>
</dbReference>
<dbReference type="PANTHER" id="PTHR33116">
    <property type="entry name" value="REVERSE TRANSCRIPTASE ZINC-BINDING DOMAIN-CONTAINING PROTEIN-RELATED-RELATED"/>
    <property type="match status" value="1"/>
</dbReference>
<feature type="compositionally biased region" description="Acidic residues" evidence="1">
    <location>
        <begin position="176"/>
        <end position="190"/>
    </location>
</feature>
<evidence type="ECO:0000259" key="2">
    <source>
        <dbReference type="Pfam" id="PF00078"/>
    </source>
</evidence>
<feature type="region of interest" description="Disordered" evidence="1">
    <location>
        <begin position="1"/>
        <end position="31"/>
    </location>
</feature>
<proteinExistence type="predicted"/>
<comment type="caution">
    <text evidence="4">The sequence shown here is derived from an EMBL/GenBank/DDBJ whole genome shotgun (WGS) entry which is preliminary data.</text>
</comment>